<feature type="domain" description="NodB homology" evidence="3">
    <location>
        <begin position="25"/>
        <end position="143"/>
    </location>
</feature>
<protein>
    <submittedName>
        <fullName evidence="4">Polysaccharide deacetylase family protein</fullName>
    </submittedName>
</protein>
<dbReference type="InterPro" id="IPR011330">
    <property type="entry name" value="Glyco_hydro/deAcase_b/a-brl"/>
</dbReference>
<keyword evidence="2" id="KW-0732">Signal</keyword>
<dbReference type="SUPFAM" id="SSF88713">
    <property type="entry name" value="Glycoside hydrolase/deacetylase"/>
    <property type="match status" value="1"/>
</dbReference>
<dbReference type="GO" id="GO:0016810">
    <property type="term" value="F:hydrolase activity, acting on carbon-nitrogen (but not peptide) bonds"/>
    <property type="evidence" value="ECO:0007669"/>
    <property type="project" value="InterPro"/>
</dbReference>
<name>A0AA51R5B8_9GAMM</name>
<proteinExistence type="predicted"/>
<evidence type="ECO:0000313" key="4">
    <source>
        <dbReference type="EMBL" id="WML87590.1"/>
    </source>
</evidence>
<dbReference type="Pfam" id="PF01522">
    <property type="entry name" value="Polysacc_deac_1"/>
    <property type="match status" value="1"/>
</dbReference>
<evidence type="ECO:0000256" key="2">
    <source>
        <dbReference type="SAM" id="SignalP"/>
    </source>
</evidence>
<reference evidence="4" key="1">
    <citation type="submission" date="2023-08" db="EMBL/GenBank/DDBJ databases">
        <title>New molecular markers tilS and rpoB for phylogenetic and monitoring studies of the genus Thiothrix biodiversity.</title>
        <authorList>
            <person name="Ravin N.V."/>
            <person name="Smolyakov D."/>
            <person name="Markov N.D."/>
            <person name="Beletsky A.V."/>
            <person name="Mardanov A.V."/>
            <person name="Rudenko T.S."/>
            <person name="Grabovich M.Y."/>
        </authorList>
    </citation>
    <scope>NUCLEOTIDE SEQUENCE</scope>
    <source>
        <strain evidence="4">DNT52</strain>
    </source>
</reference>
<feature type="chain" id="PRO_5041406238" evidence="2">
    <location>
        <begin position="25"/>
        <end position="326"/>
    </location>
</feature>
<dbReference type="EMBL" id="CP133217">
    <property type="protein sequence ID" value="WML87590.1"/>
    <property type="molecule type" value="Genomic_DNA"/>
</dbReference>
<evidence type="ECO:0000256" key="1">
    <source>
        <dbReference type="SAM" id="MobiDB-lite"/>
    </source>
</evidence>
<sequence>MKGIISKLAAICLSAMLLSVNSQAATNQPGIVLTFDDTSAALWHNFFAGRTDNVRATFFVSQWHTLSTAQIQQLRDLQNRGHEIGCHSRNHIGVGQYLFDPNRTLEYVNTEVIPAIRNMNNDGFYPISFSYPSGERNENYDAVIRPYLPYLRTTYYDSSRSLAQTEQIYHNSDKVYAVLAGASLDNRYGVTIAEIEQALIRAKNNNEIINLYGHYIFDDRSLDADSTYAIRASKLNQIIAIAQRLGLKFYTFHEAFEIPNQPPSPSVSPLNSSNNTGTTPSNSLSSVPPEVIPQTNNNGGGGGSFPLSYLLLTFVLMLRQSFRAKP</sequence>
<feature type="compositionally biased region" description="Low complexity" evidence="1">
    <location>
        <begin position="267"/>
        <end position="286"/>
    </location>
</feature>
<gene>
    <name evidence="4" type="ORF">RCG00_04320</name>
</gene>
<dbReference type="GO" id="GO:0005975">
    <property type="term" value="P:carbohydrate metabolic process"/>
    <property type="evidence" value="ECO:0007669"/>
    <property type="project" value="InterPro"/>
</dbReference>
<dbReference type="RefSeq" id="WP_308872150.1">
    <property type="nucleotide sequence ID" value="NZ_CP133217.1"/>
</dbReference>
<organism evidence="4">
    <name type="scientific">Thiothrix subterranea</name>
    <dbReference type="NCBI Taxonomy" id="2735563"/>
    <lineage>
        <taxon>Bacteria</taxon>
        <taxon>Pseudomonadati</taxon>
        <taxon>Pseudomonadota</taxon>
        <taxon>Gammaproteobacteria</taxon>
        <taxon>Thiotrichales</taxon>
        <taxon>Thiotrichaceae</taxon>
        <taxon>Thiothrix</taxon>
    </lineage>
</organism>
<dbReference type="Gene3D" id="3.20.20.370">
    <property type="entry name" value="Glycoside hydrolase/deacetylase"/>
    <property type="match status" value="1"/>
</dbReference>
<dbReference type="AlphaFoldDB" id="A0AA51R5B8"/>
<dbReference type="Proteomes" id="UP001229862">
    <property type="component" value="Chromosome"/>
</dbReference>
<accession>A0AA51R5B8</accession>
<feature type="region of interest" description="Disordered" evidence="1">
    <location>
        <begin position="261"/>
        <end position="298"/>
    </location>
</feature>
<evidence type="ECO:0000259" key="3">
    <source>
        <dbReference type="Pfam" id="PF01522"/>
    </source>
</evidence>
<feature type="signal peptide" evidence="2">
    <location>
        <begin position="1"/>
        <end position="24"/>
    </location>
</feature>
<dbReference type="InterPro" id="IPR002509">
    <property type="entry name" value="NODB_dom"/>
</dbReference>